<evidence type="ECO:0000256" key="1">
    <source>
        <dbReference type="ARBA" id="ARBA00001966"/>
    </source>
</evidence>
<evidence type="ECO:0000313" key="8">
    <source>
        <dbReference type="Proteomes" id="UP001169242"/>
    </source>
</evidence>
<dbReference type="PROSITE" id="PS51918">
    <property type="entry name" value="RADICAL_SAM"/>
    <property type="match status" value="1"/>
</dbReference>
<dbReference type="GO" id="GO:0046872">
    <property type="term" value="F:metal ion binding"/>
    <property type="evidence" value="ECO:0007669"/>
    <property type="project" value="UniProtKB-KW"/>
</dbReference>
<protein>
    <submittedName>
        <fullName evidence="7">Thioether cross-link-forming SCIFF peptide maturase</fullName>
    </submittedName>
</protein>
<dbReference type="InterPro" id="IPR023885">
    <property type="entry name" value="4Fe4S-binding_SPASM_dom"/>
</dbReference>
<dbReference type="PANTHER" id="PTHR43273:SF8">
    <property type="entry name" value="RADICAL SAM DOMAIN PROTEIN"/>
    <property type="match status" value="1"/>
</dbReference>
<name>A0AA42J0T1_9FIRM</name>
<organism evidence="7 8">
    <name type="scientific">Holtiella tumoricola</name>
    <dbReference type="NCBI Taxonomy" id="3018743"/>
    <lineage>
        <taxon>Bacteria</taxon>
        <taxon>Bacillati</taxon>
        <taxon>Bacillota</taxon>
        <taxon>Clostridia</taxon>
        <taxon>Lachnospirales</taxon>
        <taxon>Cellulosilyticaceae</taxon>
        <taxon>Holtiella</taxon>
    </lineage>
</organism>
<reference evidence="7" key="1">
    <citation type="journal article" date="2023" name="Int. J. Syst. Evol. Microbiol.">
        <title>&lt;i&gt;Holtiella tumoricola&lt;/i&gt; gen. nov. sp. nov., isolated from a human clinical sample.</title>
        <authorList>
            <person name="Allen-Vercoe E."/>
            <person name="Daigneault M.C."/>
            <person name="Vancuren S.J."/>
            <person name="Cochrane K."/>
            <person name="O'Neal L.L."/>
            <person name="Sankaranarayanan K."/>
            <person name="Lawson P.A."/>
        </authorList>
    </citation>
    <scope>NUCLEOTIDE SEQUENCE</scope>
    <source>
        <strain evidence="7">CC70A</strain>
    </source>
</reference>
<dbReference type="SFLD" id="SFLDG01386">
    <property type="entry name" value="main_SPASM_domain-containing"/>
    <property type="match status" value="1"/>
</dbReference>
<dbReference type="GO" id="GO:0051536">
    <property type="term" value="F:iron-sulfur cluster binding"/>
    <property type="evidence" value="ECO:0007669"/>
    <property type="project" value="UniProtKB-KW"/>
</dbReference>
<dbReference type="NCBIfam" id="TIGR04085">
    <property type="entry name" value="rSAM_more_4Fe4S"/>
    <property type="match status" value="1"/>
</dbReference>
<dbReference type="PANTHER" id="PTHR43273">
    <property type="entry name" value="ANAEROBIC SULFATASE-MATURATING ENZYME HOMOLOG ASLB-RELATED"/>
    <property type="match status" value="1"/>
</dbReference>
<dbReference type="SFLD" id="SFLDS00029">
    <property type="entry name" value="Radical_SAM"/>
    <property type="match status" value="1"/>
</dbReference>
<dbReference type="SUPFAM" id="SSF102114">
    <property type="entry name" value="Radical SAM enzymes"/>
    <property type="match status" value="1"/>
</dbReference>
<dbReference type="InterPro" id="IPR047602">
    <property type="entry name" value="SPASM_CteB-like"/>
</dbReference>
<keyword evidence="3" id="KW-0479">Metal-binding</keyword>
<dbReference type="EMBL" id="JAQIFT010000037">
    <property type="protein sequence ID" value="MDA3731508.1"/>
    <property type="molecule type" value="Genomic_DNA"/>
</dbReference>
<keyword evidence="8" id="KW-1185">Reference proteome</keyword>
<dbReference type="CDD" id="cd21124">
    <property type="entry name" value="SPASM_CteB-like"/>
    <property type="match status" value="1"/>
</dbReference>
<proteinExistence type="predicted"/>
<gene>
    <name evidence="7" type="primary">scfB</name>
    <name evidence="7" type="ORF">PBV87_08465</name>
</gene>
<sequence>MIHKFRFEDSNILMDIHSGAIHIIDDVAYDIVEDVLAMSKEEVVTKYENKYNKEELAEAIDELKTLQEEGMLDTEDTYKDLVPAFLDREPVVKALCLHVAHDCNLKCKYCFAGEGEYHGDRGMMTLEVGKAAIDFLAKNSGHRKNIEVDFFGGEPLMNFEVVKGVVEYARSIEAETGKNFRFTMTTNGVLLNDEIIDYLNENMYNVVLSLDGRPEVNDHMRPTCNGKGSYDVIMPKFKKLVEKRGGKQYYIRGTFTHHNTDFASDVLHMADQGFDEVSVEPVVAPAEMDYALQAGDMATICSEYERLAKEMLRRHKEEGKCFNFFHFMVDLTGGPCVHKRLAGCGSGSEYLAATPTGELYPCHQFVGMPEFKMGDVWKGVENIEQRKKFEKCNVYSKHECTECWAKFFCSGGCAANSYNFNGDINSTYEVGCEMQKKRLECAIGLKAELSE</sequence>
<evidence type="ECO:0000259" key="6">
    <source>
        <dbReference type="PROSITE" id="PS51918"/>
    </source>
</evidence>
<evidence type="ECO:0000256" key="3">
    <source>
        <dbReference type="ARBA" id="ARBA00022723"/>
    </source>
</evidence>
<dbReference type="RefSeq" id="WP_271011885.1">
    <property type="nucleotide sequence ID" value="NZ_JAQIFT010000037.1"/>
</dbReference>
<dbReference type="Gene3D" id="3.20.20.70">
    <property type="entry name" value="Aldolase class I"/>
    <property type="match status" value="1"/>
</dbReference>
<evidence type="ECO:0000313" key="7">
    <source>
        <dbReference type="EMBL" id="MDA3731508.1"/>
    </source>
</evidence>
<evidence type="ECO:0000256" key="4">
    <source>
        <dbReference type="ARBA" id="ARBA00023004"/>
    </source>
</evidence>
<dbReference type="InterPro" id="IPR007197">
    <property type="entry name" value="rSAM"/>
</dbReference>
<feature type="domain" description="Radical SAM core" evidence="6">
    <location>
        <begin position="89"/>
        <end position="321"/>
    </location>
</feature>
<dbReference type="CDD" id="cd01335">
    <property type="entry name" value="Radical_SAM"/>
    <property type="match status" value="1"/>
</dbReference>
<comment type="cofactor">
    <cofactor evidence="1">
        <name>[4Fe-4S] cluster</name>
        <dbReference type="ChEBI" id="CHEBI:49883"/>
    </cofactor>
</comment>
<keyword evidence="4" id="KW-0408">Iron</keyword>
<accession>A0AA42J0T1</accession>
<dbReference type="Proteomes" id="UP001169242">
    <property type="component" value="Unassembled WGS sequence"/>
</dbReference>
<keyword evidence="2" id="KW-0949">S-adenosyl-L-methionine</keyword>
<dbReference type="InterPro" id="IPR058240">
    <property type="entry name" value="rSAM_sf"/>
</dbReference>
<dbReference type="NCBIfam" id="TIGR03974">
    <property type="entry name" value="rSAM_six_Cys"/>
    <property type="match status" value="1"/>
</dbReference>
<dbReference type="InterPro" id="IPR023867">
    <property type="entry name" value="Sulphatase_maturase_rSAM"/>
</dbReference>
<dbReference type="SFLD" id="SFLDG01384">
    <property type="entry name" value="thioether_bond_formation_requi"/>
    <property type="match status" value="1"/>
</dbReference>
<keyword evidence="5" id="KW-0411">Iron-sulfur</keyword>
<dbReference type="GO" id="GO:0016491">
    <property type="term" value="F:oxidoreductase activity"/>
    <property type="evidence" value="ECO:0007669"/>
    <property type="project" value="InterPro"/>
</dbReference>
<dbReference type="InterPro" id="IPR024025">
    <property type="entry name" value="SCIFF_rSAM_maturase"/>
</dbReference>
<dbReference type="AlphaFoldDB" id="A0AA42J0T1"/>
<dbReference type="InterPro" id="IPR013785">
    <property type="entry name" value="Aldolase_TIM"/>
</dbReference>
<evidence type="ECO:0000256" key="5">
    <source>
        <dbReference type="ARBA" id="ARBA00023014"/>
    </source>
</evidence>
<dbReference type="SFLD" id="SFLDG01067">
    <property type="entry name" value="SPASM/twitch_domain_containing"/>
    <property type="match status" value="1"/>
</dbReference>
<comment type="caution">
    <text evidence="7">The sequence shown here is derived from an EMBL/GenBank/DDBJ whole genome shotgun (WGS) entry which is preliminary data.</text>
</comment>
<evidence type="ECO:0000256" key="2">
    <source>
        <dbReference type="ARBA" id="ARBA00022691"/>
    </source>
</evidence>
<dbReference type="Pfam" id="PF04055">
    <property type="entry name" value="Radical_SAM"/>
    <property type="match status" value="1"/>
</dbReference>